<feature type="region of interest" description="Disordered" evidence="2">
    <location>
        <begin position="1"/>
        <end position="33"/>
    </location>
</feature>
<dbReference type="InterPro" id="IPR021273">
    <property type="entry name" value="DUF2852"/>
</dbReference>
<reference evidence="4 5" key="1">
    <citation type="submission" date="2020-03" db="EMBL/GenBank/DDBJ databases">
        <title>The genome sequence of Microvirga sp. c23x22.</title>
        <authorList>
            <person name="Zhang X."/>
        </authorList>
    </citation>
    <scope>NUCLEOTIDE SEQUENCE [LARGE SCALE GENOMIC DNA]</scope>
    <source>
        <strain evidence="5">c23x22</strain>
    </source>
</reference>
<organism evidence="4 5">
    <name type="scientific">Microvirga terricola</name>
    <dbReference type="NCBI Taxonomy" id="2719797"/>
    <lineage>
        <taxon>Bacteria</taxon>
        <taxon>Pseudomonadati</taxon>
        <taxon>Pseudomonadota</taxon>
        <taxon>Alphaproteobacteria</taxon>
        <taxon>Hyphomicrobiales</taxon>
        <taxon>Methylobacteriaceae</taxon>
        <taxon>Microvirga</taxon>
    </lineage>
</organism>
<keyword evidence="3" id="KW-1133">Transmembrane helix</keyword>
<keyword evidence="3" id="KW-0472">Membrane</keyword>
<evidence type="ECO:0000313" key="4">
    <source>
        <dbReference type="EMBL" id="NIX75980.1"/>
    </source>
</evidence>
<protein>
    <submittedName>
        <fullName evidence="4">DUF2852 domain-containing protein</fullName>
    </submittedName>
</protein>
<keyword evidence="5" id="KW-1185">Reference proteome</keyword>
<evidence type="ECO:0000313" key="5">
    <source>
        <dbReference type="Proteomes" id="UP000707352"/>
    </source>
</evidence>
<gene>
    <name evidence="4" type="ORF">HB375_05035</name>
</gene>
<keyword evidence="1" id="KW-0175">Coiled coil</keyword>
<proteinExistence type="predicted"/>
<feature type="coiled-coil region" evidence="1">
    <location>
        <begin position="116"/>
        <end position="153"/>
    </location>
</feature>
<dbReference type="Proteomes" id="UP000707352">
    <property type="component" value="Unassembled WGS sequence"/>
</dbReference>
<feature type="compositionally biased region" description="Polar residues" evidence="2">
    <location>
        <begin position="1"/>
        <end position="18"/>
    </location>
</feature>
<dbReference type="RefSeq" id="WP_167671896.1">
    <property type="nucleotide sequence ID" value="NZ_JAATJS010000002.1"/>
</dbReference>
<evidence type="ECO:0000256" key="1">
    <source>
        <dbReference type="SAM" id="Coils"/>
    </source>
</evidence>
<sequence>MSDSASSAWNSGPYSGPQSGPHGGPWGASAHHRCGGRPPRRALEIIGIIVAFVWFWPLALAYLVWKLMGYPKFDEAKAFLRENFGRPMDDLFAYRRPAGGFSNGGFGTGTGNAAFEEYRRKELQRLEEERRRLDEEARAFTEFVEELKRAKDREEFDAFMAKRRTEKNGPVDI</sequence>
<feature type="transmembrane region" description="Helical" evidence="3">
    <location>
        <begin position="45"/>
        <end position="65"/>
    </location>
</feature>
<evidence type="ECO:0000256" key="3">
    <source>
        <dbReference type="SAM" id="Phobius"/>
    </source>
</evidence>
<dbReference type="Pfam" id="PF11014">
    <property type="entry name" value="DUF2852"/>
    <property type="match status" value="1"/>
</dbReference>
<comment type="caution">
    <text evidence="4">The sequence shown here is derived from an EMBL/GenBank/DDBJ whole genome shotgun (WGS) entry which is preliminary data.</text>
</comment>
<keyword evidence="3" id="KW-0812">Transmembrane</keyword>
<accession>A0ABX0VAE8</accession>
<evidence type="ECO:0000256" key="2">
    <source>
        <dbReference type="SAM" id="MobiDB-lite"/>
    </source>
</evidence>
<name>A0ABX0VAE8_9HYPH</name>
<dbReference type="EMBL" id="JAATJS010000002">
    <property type="protein sequence ID" value="NIX75980.1"/>
    <property type="molecule type" value="Genomic_DNA"/>
</dbReference>